<proteinExistence type="predicted"/>
<keyword evidence="2" id="KW-1185">Reference proteome</keyword>
<organism evidence="1 2">
    <name type="scientific">Pelagibaculum spongiae</name>
    <dbReference type="NCBI Taxonomy" id="2080658"/>
    <lineage>
        <taxon>Bacteria</taxon>
        <taxon>Pseudomonadati</taxon>
        <taxon>Pseudomonadota</taxon>
        <taxon>Gammaproteobacteria</taxon>
        <taxon>Oceanospirillales</taxon>
        <taxon>Pelagibaculum</taxon>
    </lineage>
</organism>
<comment type="caution">
    <text evidence="1">The sequence shown here is derived from an EMBL/GenBank/DDBJ whole genome shotgun (WGS) entry which is preliminary data.</text>
</comment>
<dbReference type="RefSeq" id="WP_116687927.1">
    <property type="nucleotide sequence ID" value="NZ_CAWNYD010000006.1"/>
</dbReference>
<reference evidence="1 2" key="1">
    <citation type="submission" date="2018-04" db="EMBL/GenBank/DDBJ databases">
        <title>Thalassorhabdus spongiae gen. nov., sp. nov., isolated from a marine sponge in South-West Iceland.</title>
        <authorList>
            <person name="Knobloch S."/>
            <person name="Daussin A."/>
            <person name="Johannsson R."/>
            <person name="Marteinsson V.T."/>
        </authorList>
    </citation>
    <scope>NUCLEOTIDE SEQUENCE [LARGE SCALE GENOMIC DNA]</scope>
    <source>
        <strain evidence="1 2">Hp12</strain>
    </source>
</reference>
<accession>A0A2V1GRV5</accession>
<evidence type="ECO:0000313" key="2">
    <source>
        <dbReference type="Proteomes" id="UP000244906"/>
    </source>
</evidence>
<name>A0A2V1GRV5_9GAMM</name>
<dbReference type="AlphaFoldDB" id="A0A2V1GRV5"/>
<protein>
    <submittedName>
        <fullName evidence="1">Uncharacterized protein</fullName>
    </submittedName>
</protein>
<gene>
    <name evidence="1" type="ORF">DC094_14960</name>
</gene>
<dbReference type="EMBL" id="QDDL01000006">
    <property type="protein sequence ID" value="PVZ67731.1"/>
    <property type="molecule type" value="Genomic_DNA"/>
</dbReference>
<evidence type="ECO:0000313" key="1">
    <source>
        <dbReference type="EMBL" id="PVZ67731.1"/>
    </source>
</evidence>
<dbReference type="Proteomes" id="UP000244906">
    <property type="component" value="Unassembled WGS sequence"/>
</dbReference>
<sequence length="81" mass="8993">MLFVSLNNVFFKGSLSFTYWIILTGIFSEINLPLIYQSTEGVALVKANAELASSAATNVFIEKSFLHLMLLQISCQFLNGL</sequence>